<gene>
    <name evidence="1" type="ORF">HGMM_OP3C205</name>
</gene>
<dbReference type="EMBL" id="AP011802">
    <property type="protein sequence ID" value="BAL59050.1"/>
    <property type="molecule type" value="Genomic_DNA"/>
</dbReference>
<dbReference type="AlphaFoldDB" id="H5SSB4"/>
<sequence>MSVRRLGRAARRSDRWERRWSRRKGRVRRITDTEGSAKMADEFALSCFSVQLRSGETRRFLRRELGQLTVLRVEAQGVYAQIYLRSGQSLEGLLKTERVRARAWGQELELRLREVRQIVFRDETLRFGGGGQVQFCPEEPC</sequence>
<accession>H5SSB4</accession>
<protein>
    <submittedName>
        <fullName evidence="1">Uncharacterized protein</fullName>
    </submittedName>
</protein>
<name>H5SSB4_ACEAU</name>
<evidence type="ECO:0000313" key="1">
    <source>
        <dbReference type="EMBL" id="BAL59050.1"/>
    </source>
</evidence>
<reference evidence="1" key="2">
    <citation type="journal article" date="2012" name="PLoS ONE">
        <title>A Deeply Branching Thermophilic Bacterium with an Ancient Acetyl-CoA Pathway Dominates a Subsurface Ecosystem.</title>
        <authorList>
            <person name="Takami H."/>
            <person name="Noguchi H."/>
            <person name="Takaki Y."/>
            <person name="Uchiyama I."/>
            <person name="Toyoda A."/>
            <person name="Nishi S."/>
            <person name="Chee G.-J."/>
            <person name="Arai W."/>
            <person name="Nunoura T."/>
            <person name="Itoh T."/>
            <person name="Hattori M."/>
            <person name="Takai K."/>
        </authorList>
    </citation>
    <scope>NUCLEOTIDE SEQUENCE</scope>
</reference>
<organism evidence="1">
    <name type="scientific">Acetithermum autotrophicum</name>
    <dbReference type="NCBI Taxonomy" id="1446466"/>
    <lineage>
        <taxon>Bacteria</taxon>
        <taxon>Candidatus Bipolaricaulota</taxon>
        <taxon>Candidatus Acetithermum</taxon>
    </lineage>
</organism>
<reference evidence="1" key="1">
    <citation type="journal article" date="2005" name="Environ. Microbiol.">
        <title>Genetic and functional properties of uncultivated thermophilic crenarchaeotes from a subsurface gold mine as revealed by analysis of genome fragments.</title>
        <authorList>
            <person name="Nunoura T."/>
            <person name="Hirayama H."/>
            <person name="Takami H."/>
            <person name="Oida H."/>
            <person name="Nishi S."/>
            <person name="Shimamura S."/>
            <person name="Suzuki Y."/>
            <person name="Inagaki F."/>
            <person name="Takai K."/>
            <person name="Nealson K.H."/>
            <person name="Horikoshi K."/>
        </authorList>
    </citation>
    <scope>NUCLEOTIDE SEQUENCE</scope>
</reference>
<proteinExistence type="predicted"/>